<protein>
    <submittedName>
        <fullName evidence="1">Uncharacterized protein</fullName>
    </submittedName>
</protein>
<name>A0AAP0MLU2_9ROSI</name>
<reference evidence="1 2" key="1">
    <citation type="submission" date="2024-05" db="EMBL/GenBank/DDBJ databases">
        <title>Haplotype-resolved chromosome-level genome assembly of Huyou (Citrus changshanensis).</title>
        <authorList>
            <person name="Miao C."/>
            <person name="Chen W."/>
            <person name="Wu Y."/>
            <person name="Wang L."/>
            <person name="Zhao S."/>
            <person name="Grierson D."/>
            <person name="Xu C."/>
            <person name="Chen K."/>
        </authorList>
    </citation>
    <scope>NUCLEOTIDE SEQUENCE [LARGE SCALE GENOMIC DNA]</scope>
    <source>
        <strain evidence="1">01-14</strain>
        <tissue evidence="1">Leaf</tissue>
    </source>
</reference>
<dbReference type="EMBL" id="JBCGBO010000003">
    <property type="protein sequence ID" value="KAK9215824.1"/>
    <property type="molecule type" value="Genomic_DNA"/>
</dbReference>
<keyword evidence="2" id="KW-1185">Reference proteome</keyword>
<dbReference type="AlphaFoldDB" id="A0AAP0MLU2"/>
<comment type="caution">
    <text evidence="1">The sequence shown here is derived from an EMBL/GenBank/DDBJ whole genome shotgun (WGS) entry which is preliminary data.</text>
</comment>
<sequence length="82" mass="9295">MDITTRLIQSKLNQSQSKLQAWPIGINREPEPTRPVMKGNMFRLVKKPSQLGVVLSTRNYQLLNMKAGSGYGREHPANWSLS</sequence>
<gene>
    <name evidence="1" type="ORF">WN944_007830</name>
</gene>
<evidence type="ECO:0000313" key="1">
    <source>
        <dbReference type="EMBL" id="KAK9215824.1"/>
    </source>
</evidence>
<evidence type="ECO:0000313" key="2">
    <source>
        <dbReference type="Proteomes" id="UP001428341"/>
    </source>
</evidence>
<dbReference type="Proteomes" id="UP001428341">
    <property type="component" value="Unassembled WGS sequence"/>
</dbReference>
<proteinExistence type="predicted"/>
<accession>A0AAP0MLU2</accession>
<organism evidence="1 2">
    <name type="scientific">Citrus x changshan-huyou</name>
    <dbReference type="NCBI Taxonomy" id="2935761"/>
    <lineage>
        <taxon>Eukaryota</taxon>
        <taxon>Viridiplantae</taxon>
        <taxon>Streptophyta</taxon>
        <taxon>Embryophyta</taxon>
        <taxon>Tracheophyta</taxon>
        <taxon>Spermatophyta</taxon>
        <taxon>Magnoliopsida</taxon>
        <taxon>eudicotyledons</taxon>
        <taxon>Gunneridae</taxon>
        <taxon>Pentapetalae</taxon>
        <taxon>rosids</taxon>
        <taxon>malvids</taxon>
        <taxon>Sapindales</taxon>
        <taxon>Rutaceae</taxon>
        <taxon>Aurantioideae</taxon>
        <taxon>Citrus</taxon>
    </lineage>
</organism>